<keyword evidence="1" id="KW-1133">Transmembrane helix</keyword>
<evidence type="ECO:0000256" key="1">
    <source>
        <dbReference type="SAM" id="Phobius"/>
    </source>
</evidence>
<dbReference type="InterPro" id="IPR045584">
    <property type="entry name" value="Pilin-like"/>
</dbReference>
<keyword evidence="1" id="KW-0812">Transmembrane</keyword>
<dbReference type="EMBL" id="MFEC01000004">
    <property type="protein sequence ID" value="OGE71885.1"/>
    <property type="molecule type" value="Genomic_DNA"/>
</dbReference>
<comment type="caution">
    <text evidence="2">The sequence shown here is derived from an EMBL/GenBank/DDBJ whole genome shotgun (WGS) entry which is preliminary data.</text>
</comment>
<proteinExistence type="predicted"/>
<evidence type="ECO:0008006" key="4">
    <source>
        <dbReference type="Google" id="ProtNLM"/>
    </source>
</evidence>
<evidence type="ECO:0000313" key="2">
    <source>
        <dbReference type="EMBL" id="OGE71885.1"/>
    </source>
</evidence>
<protein>
    <recommendedName>
        <fullName evidence="4">General secretion pathway GspH domain-containing protein</fullName>
    </recommendedName>
</protein>
<organism evidence="2 3">
    <name type="scientific">Candidatus Daviesbacteria bacterium RIFOXYD1_FULL_41_10</name>
    <dbReference type="NCBI Taxonomy" id="1797801"/>
    <lineage>
        <taxon>Bacteria</taxon>
        <taxon>Candidatus Daviesiibacteriota</taxon>
    </lineage>
</organism>
<name>A0A1F5N2N7_9BACT</name>
<dbReference type="Gene3D" id="3.30.700.10">
    <property type="entry name" value="Glycoprotein, Type 4 Pilin"/>
    <property type="match status" value="1"/>
</dbReference>
<feature type="transmembrane region" description="Helical" evidence="1">
    <location>
        <begin position="6"/>
        <end position="26"/>
    </location>
</feature>
<dbReference type="PROSITE" id="PS00409">
    <property type="entry name" value="PROKAR_NTER_METHYL"/>
    <property type="match status" value="1"/>
</dbReference>
<gene>
    <name evidence="2" type="ORF">A2617_00640</name>
</gene>
<dbReference type="SUPFAM" id="SSF54523">
    <property type="entry name" value="Pili subunits"/>
    <property type="match status" value="1"/>
</dbReference>
<accession>A0A1F5N2N7</accession>
<dbReference type="InterPro" id="IPR012902">
    <property type="entry name" value="N_methyl_site"/>
</dbReference>
<sequence>MRGKGFTLIELLVVVGIIIAMMGVLIPQIDSFQKRQALKNAAEELSANLKTAQNRALSGVKCNLNSSALSWSIKFIDETSYQLETDCNDEAVSGTPYPVLTYSFPDSIAVKEFAVWDTLGYEAPACANDNELKVSFSNISGKIAFDERSGTCGLDSAGKVSIVLSQDDSSAAEVRVTIERGGLVKIDQ</sequence>
<dbReference type="Proteomes" id="UP000177135">
    <property type="component" value="Unassembled WGS sequence"/>
</dbReference>
<reference evidence="2 3" key="1">
    <citation type="journal article" date="2016" name="Nat. Commun.">
        <title>Thousands of microbial genomes shed light on interconnected biogeochemical processes in an aquifer system.</title>
        <authorList>
            <person name="Anantharaman K."/>
            <person name="Brown C.T."/>
            <person name="Hug L.A."/>
            <person name="Sharon I."/>
            <person name="Castelle C.J."/>
            <person name="Probst A.J."/>
            <person name="Thomas B.C."/>
            <person name="Singh A."/>
            <person name="Wilkins M.J."/>
            <person name="Karaoz U."/>
            <person name="Brodie E.L."/>
            <person name="Williams K.H."/>
            <person name="Hubbard S.S."/>
            <person name="Banfield J.F."/>
        </authorList>
    </citation>
    <scope>NUCLEOTIDE SEQUENCE [LARGE SCALE GENOMIC DNA]</scope>
</reference>
<dbReference type="AlphaFoldDB" id="A0A1F5N2N7"/>
<keyword evidence="1" id="KW-0472">Membrane</keyword>
<evidence type="ECO:0000313" key="3">
    <source>
        <dbReference type="Proteomes" id="UP000177135"/>
    </source>
</evidence>